<dbReference type="SUPFAM" id="SSF53649">
    <property type="entry name" value="Alkaline phosphatase-like"/>
    <property type="match status" value="1"/>
</dbReference>
<evidence type="ECO:0000256" key="3">
    <source>
        <dbReference type="ARBA" id="ARBA00022801"/>
    </source>
</evidence>
<dbReference type="FunFam" id="3.40.720.10:FF:000047">
    <property type="entry name" value="Arylsulfatase"/>
    <property type="match status" value="1"/>
</dbReference>
<keyword evidence="2" id="KW-0479">Metal-binding</keyword>
<dbReference type="Pfam" id="PF00884">
    <property type="entry name" value="Sulfatase"/>
    <property type="match status" value="1"/>
</dbReference>
<feature type="domain" description="Sulfatase N-terminal" evidence="6">
    <location>
        <begin position="30"/>
        <end position="423"/>
    </location>
</feature>
<gene>
    <name evidence="7" type="ORF">DDR33_19330</name>
</gene>
<evidence type="ECO:0000256" key="5">
    <source>
        <dbReference type="SAM" id="SignalP"/>
    </source>
</evidence>
<dbReference type="PROSITE" id="PS00149">
    <property type="entry name" value="SULFATASE_2"/>
    <property type="match status" value="1"/>
</dbReference>
<dbReference type="AlphaFoldDB" id="A0A2U2PD00"/>
<feature type="signal peptide" evidence="5">
    <location>
        <begin position="1"/>
        <end position="22"/>
    </location>
</feature>
<feature type="chain" id="PRO_5015415166" evidence="5">
    <location>
        <begin position="23"/>
        <end position="539"/>
    </location>
</feature>
<dbReference type="Proteomes" id="UP000245647">
    <property type="component" value="Unassembled WGS sequence"/>
</dbReference>
<evidence type="ECO:0000256" key="2">
    <source>
        <dbReference type="ARBA" id="ARBA00022723"/>
    </source>
</evidence>
<dbReference type="InterPro" id="IPR050738">
    <property type="entry name" value="Sulfatase"/>
</dbReference>
<keyword evidence="4" id="KW-0106">Calcium</keyword>
<evidence type="ECO:0000313" key="7">
    <source>
        <dbReference type="EMBL" id="PWG78999.1"/>
    </source>
</evidence>
<keyword evidence="5" id="KW-0732">Signal</keyword>
<dbReference type="Gene3D" id="3.40.720.10">
    <property type="entry name" value="Alkaline Phosphatase, subunit A"/>
    <property type="match status" value="1"/>
</dbReference>
<dbReference type="EMBL" id="QEAS01000018">
    <property type="protein sequence ID" value="PWG78999.1"/>
    <property type="molecule type" value="Genomic_DNA"/>
</dbReference>
<dbReference type="Gene3D" id="3.30.1120.10">
    <property type="match status" value="1"/>
</dbReference>
<evidence type="ECO:0000259" key="6">
    <source>
        <dbReference type="Pfam" id="PF00884"/>
    </source>
</evidence>
<dbReference type="CDD" id="cd16025">
    <property type="entry name" value="PAS_like"/>
    <property type="match status" value="1"/>
</dbReference>
<comment type="similarity">
    <text evidence="1">Belongs to the sulfatase family.</text>
</comment>
<dbReference type="PANTHER" id="PTHR42693:SF53">
    <property type="entry name" value="ENDO-4-O-SULFATASE"/>
    <property type="match status" value="1"/>
</dbReference>
<dbReference type="OrthoDB" id="9803751at2"/>
<comment type="caution">
    <text evidence="7">The sequence shown here is derived from an EMBL/GenBank/DDBJ whole genome shotgun (WGS) entry which is preliminary data.</text>
</comment>
<reference evidence="7 8" key="1">
    <citation type="submission" date="2018-04" db="EMBL/GenBank/DDBJ databases">
        <title>Pedobacter chongqingensis sp. nov., isolated from a rottenly hemp rope.</title>
        <authorList>
            <person name="Cai Y."/>
        </authorList>
    </citation>
    <scope>NUCLEOTIDE SEQUENCE [LARGE SCALE GENOMIC DNA]</scope>
    <source>
        <strain evidence="7 8">FJ4-8</strain>
    </source>
</reference>
<evidence type="ECO:0000256" key="1">
    <source>
        <dbReference type="ARBA" id="ARBA00008779"/>
    </source>
</evidence>
<dbReference type="PANTHER" id="PTHR42693">
    <property type="entry name" value="ARYLSULFATASE FAMILY MEMBER"/>
    <property type="match status" value="1"/>
</dbReference>
<sequence length="539" mass="61075">MPRKTFFTVSFFLLLTFSAISARSQKKKFPNIIVILADDMGYSDIGCFGGDARTPNLDEMAGKGLKMTHFYNASRCCPTRASLLTGLFQHQAGVGDMMNTRPEPAYQGYLNRNCVTIAEALKPAGYNTFMAGKWHVGQAPENWPLKRGFDRYYGLIDGAASYFDLYPYRPGQKLTVALDDQPVTPGKGYYSTDAYTDYAMKFIQENEESRKPFFLYLAYQAPHWPLHALPGDIARYRGKFMKGWDRLREERFARMQKSGIIKPGTTLSSRDPHVRDWNTLTEEEKEQWDERMAVYAAMIDRMDQNIGRLRAKLRELGEEDNTVIMFLSDNGASSESIKGSGFLPGIIEASKRPASDPSSFTAYGFEGANVSNTPFRLFKHWEYEGGTATPFIAYGPGLVKKGLVSEQPAHIIDLMSTCLDLAHTPYPATSKGNKIKATEGLSLVPLFQGRKWKGHDALFFEHEGNRAVRQGRWKLVSQFPENKWYLYDIEADRSEKTDLSEKYPAKVMELAALYTSWAARAEVIPFEQLVNRKSDKFEN</sequence>
<dbReference type="InterPro" id="IPR000917">
    <property type="entry name" value="Sulfatase_N"/>
</dbReference>
<keyword evidence="3" id="KW-0378">Hydrolase</keyword>
<evidence type="ECO:0000256" key="4">
    <source>
        <dbReference type="ARBA" id="ARBA00022837"/>
    </source>
</evidence>
<organism evidence="7 8">
    <name type="scientific">Pararcticibacter amylolyticus</name>
    <dbReference type="NCBI Taxonomy" id="2173175"/>
    <lineage>
        <taxon>Bacteria</taxon>
        <taxon>Pseudomonadati</taxon>
        <taxon>Bacteroidota</taxon>
        <taxon>Sphingobacteriia</taxon>
        <taxon>Sphingobacteriales</taxon>
        <taxon>Sphingobacteriaceae</taxon>
        <taxon>Pararcticibacter</taxon>
    </lineage>
</organism>
<evidence type="ECO:0000313" key="8">
    <source>
        <dbReference type="Proteomes" id="UP000245647"/>
    </source>
</evidence>
<accession>A0A2U2PD00</accession>
<proteinExistence type="inferred from homology"/>
<name>A0A2U2PD00_9SPHI</name>
<protein>
    <submittedName>
        <fullName evidence="7">Sulfatase</fullName>
    </submittedName>
</protein>
<dbReference type="GO" id="GO:0004065">
    <property type="term" value="F:arylsulfatase activity"/>
    <property type="evidence" value="ECO:0007669"/>
    <property type="project" value="TreeGrafter"/>
</dbReference>
<dbReference type="InterPro" id="IPR017850">
    <property type="entry name" value="Alkaline_phosphatase_core_sf"/>
</dbReference>
<dbReference type="InterPro" id="IPR024607">
    <property type="entry name" value="Sulfatase_CS"/>
</dbReference>
<dbReference type="GO" id="GO:0046872">
    <property type="term" value="F:metal ion binding"/>
    <property type="evidence" value="ECO:0007669"/>
    <property type="project" value="UniProtKB-KW"/>
</dbReference>
<keyword evidence="8" id="KW-1185">Reference proteome</keyword>